<gene>
    <name evidence="2" type="ORF">EIK76_09720</name>
</gene>
<dbReference type="EMBL" id="RRCF01000002">
    <property type="protein sequence ID" value="RRJ21152.1"/>
    <property type="molecule type" value="Genomic_DNA"/>
</dbReference>
<dbReference type="OrthoDB" id="5768198at2"/>
<evidence type="ECO:0008006" key="4">
    <source>
        <dbReference type="Google" id="ProtNLM"/>
    </source>
</evidence>
<evidence type="ECO:0000256" key="1">
    <source>
        <dbReference type="SAM" id="SignalP"/>
    </source>
</evidence>
<sequence>MKLKLSALFVALVVTAVPAQADWLNAVKDGVGSTLKETKDSAKTAALNTSVRTALGLTEGKSTQAAIAEKLGEPASKTEKDGKTLWLYDVTALSASYPTLTELVKTQEAAQKSVQLSFNADVLAKVELVNNAK</sequence>
<accession>A0A3P3QJ03</accession>
<feature type="chain" id="PRO_5018295907" description="Outer membrane protein assembly factor BamE" evidence="1">
    <location>
        <begin position="22"/>
        <end position="133"/>
    </location>
</feature>
<feature type="signal peptide" evidence="1">
    <location>
        <begin position="1"/>
        <end position="21"/>
    </location>
</feature>
<dbReference type="Proteomes" id="UP000276260">
    <property type="component" value="Unassembled WGS sequence"/>
</dbReference>
<proteinExistence type="predicted"/>
<evidence type="ECO:0000313" key="2">
    <source>
        <dbReference type="EMBL" id="RRJ21152.1"/>
    </source>
</evidence>
<keyword evidence="1" id="KW-0732">Signal</keyword>
<dbReference type="AlphaFoldDB" id="A0A3P3QJ03"/>
<comment type="caution">
    <text evidence="2">The sequence shown here is derived from an EMBL/GenBank/DDBJ whole genome shotgun (WGS) entry which is preliminary data.</text>
</comment>
<name>A0A3P3QJ03_9GAMM</name>
<keyword evidence="3" id="KW-1185">Reference proteome</keyword>
<organism evidence="2 3">
    <name type="scientific">Rheinheimera mesophila</name>
    <dbReference type="NCBI Taxonomy" id="1547515"/>
    <lineage>
        <taxon>Bacteria</taxon>
        <taxon>Pseudomonadati</taxon>
        <taxon>Pseudomonadota</taxon>
        <taxon>Gammaproteobacteria</taxon>
        <taxon>Chromatiales</taxon>
        <taxon>Chromatiaceae</taxon>
        <taxon>Rheinheimera</taxon>
    </lineage>
</organism>
<protein>
    <recommendedName>
        <fullName evidence="4">Outer membrane protein assembly factor BamE</fullName>
    </recommendedName>
</protein>
<reference evidence="2 3" key="1">
    <citation type="submission" date="2018-11" db="EMBL/GenBank/DDBJ databases">
        <title>Draft genome analysis of Rheinheimera mesophila isolated from an industrial waste site.</title>
        <authorList>
            <person name="Yu Q."/>
            <person name="Qi Y."/>
            <person name="Zhang H."/>
            <person name="Lu Y."/>
            <person name="Pu J."/>
        </authorList>
    </citation>
    <scope>NUCLEOTIDE SEQUENCE [LARGE SCALE GENOMIC DNA]</scope>
    <source>
        <strain evidence="2 3">IITR13</strain>
    </source>
</reference>
<dbReference type="RefSeq" id="WP_052749322.1">
    <property type="nucleotide sequence ID" value="NZ_LAVS01000020.1"/>
</dbReference>
<evidence type="ECO:0000313" key="3">
    <source>
        <dbReference type="Proteomes" id="UP000276260"/>
    </source>
</evidence>